<dbReference type="Proteomes" id="UP000604825">
    <property type="component" value="Unassembled WGS sequence"/>
</dbReference>
<organism evidence="2 3">
    <name type="scientific">Miscanthus lutarioriparius</name>
    <dbReference type="NCBI Taxonomy" id="422564"/>
    <lineage>
        <taxon>Eukaryota</taxon>
        <taxon>Viridiplantae</taxon>
        <taxon>Streptophyta</taxon>
        <taxon>Embryophyta</taxon>
        <taxon>Tracheophyta</taxon>
        <taxon>Spermatophyta</taxon>
        <taxon>Magnoliopsida</taxon>
        <taxon>Liliopsida</taxon>
        <taxon>Poales</taxon>
        <taxon>Poaceae</taxon>
        <taxon>PACMAD clade</taxon>
        <taxon>Panicoideae</taxon>
        <taxon>Andropogonodae</taxon>
        <taxon>Andropogoneae</taxon>
        <taxon>Saccharinae</taxon>
        <taxon>Miscanthus</taxon>
    </lineage>
</organism>
<sequence>MSSTTAATNPAESVSSCHPPTPPSSPPPHPAPAVVSAIHGAQLRQPFDFADASSGSDAEEDEDFIRVVEYIERAPLCVCGRGRCAVERDEQRGRWVYVCPSQPKCNRVSVCEEVGLDPELQPAVRSHPKPSNNCVINISSNHVAEPRTPINNVNLRGAGATTPNIVSPQATIPKTPLNSTFQSAGTSTPLHVIPKGPSATAVVKISPQGAGSNDKSPICKCNAGKCIVLRKGSEDYYVCPIPKGSGACSYMAPVVAAVNEPTETGTRGDKHLKDNLVEKEDNGNNLDQAQDNNANGSVNPPQPDEKEVHGNNLVQAQDNNTNGSVNHPQPDEKEVHGNNLVQAQDNSANGSINSQSDDEWPFEVADNEIVLTAQTRTSAEVRQASPSMKCETTAMASEAPTESPVPPYDTSSPINPRSENSVSPTGRILEACGELIISCCSGLCPP</sequence>
<feature type="compositionally biased region" description="Polar residues" evidence="1">
    <location>
        <begin position="377"/>
        <end position="386"/>
    </location>
</feature>
<feature type="compositionally biased region" description="Pro residues" evidence="1">
    <location>
        <begin position="19"/>
        <end position="31"/>
    </location>
</feature>
<feature type="region of interest" description="Disordered" evidence="1">
    <location>
        <begin position="315"/>
        <end position="334"/>
    </location>
</feature>
<feature type="region of interest" description="Disordered" evidence="1">
    <location>
        <begin position="281"/>
        <end position="308"/>
    </location>
</feature>
<protein>
    <submittedName>
        <fullName evidence="2">Uncharacterized protein</fullName>
    </submittedName>
</protein>
<dbReference type="EMBL" id="CAJGYO010000010">
    <property type="protein sequence ID" value="CAD6256890.1"/>
    <property type="molecule type" value="Genomic_DNA"/>
</dbReference>
<dbReference type="OrthoDB" id="2425403at2759"/>
<keyword evidence="3" id="KW-1185">Reference proteome</keyword>
<comment type="caution">
    <text evidence="2">The sequence shown here is derived from an EMBL/GenBank/DDBJ whole genome shotgun (WGS) entry which is preliminary data.</text>
</comment>
<feature type="region of interest" description="Disordered" evidence="1">
    <location>
        <begin position="1"/>
        <end position="33"/>
    </location>
</feature>
<name>A0A811QL61_9POAL</name>
<feature type="compositionally biased region" description="Polar residues" evidence="1">
    <location>
        <begin position="1"/>
        <end position="12"/>
    </location>
</feature>
<accession>A0A811QL61</accession>
<evidence type="ECO:0000313" key="2">
    <source>
        <dbReference type="EMBL" id="CAD6256890.1"/>
    </source>
</evidence>
<gene>
    <name evidence="2" type="ORF">NCGR_LOCUS40386</name>
</gene>
<evidence type="ECO:0000313" key="3">
    <source>
        <dbReference type="Proteomes" id="UP000604825"/>
    </source>
</evidence>
<proteinExistence type="predicted"/>
<feature type="compositionally biased region" description="Polar residues" evidence="1">
    <location>
        <begin position="409"/>
        <end position="422"/>
    </location>
</feature>
<feature type="compositionally biased region" description="Low complexity" evidence="1">
    <location>
        <begin position="283"/>
        <end position="296"/>
    </location>
</feature>
<evidence type="ECO:0000256" key="1">
    <source>
        <dbReference type="SAM" id="MobiDB-lite"/>
    </source>
</evidence>
<reference evidence="2" key="1">
    <citation type="submission" date="2020-10" db="EMBL/GenBank/DDBJ databases">
        <authorList>
            <person name="Han B."/>
            <person name="Lu T."/>
            <person name="Zhao Q."/>
            <person name="Huang X."/>
            <person name="Zhao Y."/>
        </authorList>
    </citation>
    <scope>NUCLEOTIDE SEQUENCE</scope>
</reference>
<dbReference type="AlphaFoldDB" id="A0A811QL61"/>
<feature type="region of interest" description="Disordered" evidence="1">
    <location>
        <begin position="377"/>
        <end position="422"/>
    </location>
</feature>
<feature type="compositionally biased region" description="Polar residues" evidence="1">
    <location>
        <begin position="315"/>
        <end position="327"/>
    </location>
</feature>